<organism evidence="1 2">
    <name type="scientific">Lonchura striata</name>
    <name type="common">white-rumped munia</name>
    <dbReference type="NCBI Taxonomy" id="40157"/>
    <lineage>
        <taxon>Eukaryota</taxon>
        <taxon>Metazoa</taxon>
        <taxon>Chordata</taxon>
        <taxon>Craniata</taxon>
        <taxon>Vertebrata</taxon>
        <taxon>Euteleostomi</taxon>
        <taxon>Archelosauria</taxon>
        <taxon>Archosauria</taxon>
        <taxon>Dinosauria</taxon>
        <taxon>Saurischia</taxon>
        <taxon>Theropoda</taxon>
        <taxon>Coelurosauria</taxon>
        <taxon>Aves</taxon>
        <taxon>Neognathae</taxon>
        <taxon>Neoaves</taxon>
        <taxon>Telluraves</taxon>
        <taxon>Australaves</taxon>
        <taxon>Passeriformes</taxon>
        <taxon>Passeroidea</taxon>
        <taxon>Estrildidae</taxon>
        <taxon>Estrildinae</taxon>
        <taxon>Lonchura</taxon>
    </lineage>
</organism>
<evidence type="ECO:0000313" key="2">
    <source>
        <dbReference type="Proteomes" id="UP000197619"/>
    </source>
</evidence>
<dbReference type="Proteomes" id="UP000197619">
    <property type="component" value="Unassembled WGS sequence"/>
</dbReference>
<keyword evidence="2" id="KW-1185">Reference proteome</keyword>
<reference evidence="1 2" key="1">
    <citation type="submission" date="2017-05" db="EMBL/GenBank/DDBJ databases">
        <title>Genome of assembly of the Bengalese finch, Lonchura striata domestica.</title>
        <authorList>
            <person name="Colquitt B.M."/>
            <person name="Brainard M.S."/>
        </authorList>
    </citation>
    <scope>NUCLEOTIDE SEQUENCE [LARGE SCALE GENOMIC DNA]</scope>
    <source>
        <strain evidence="1">White83orange57</strain>
    </source>
</reference>
<dbReference type="STRING" id="299123.ENSLSDP00000009509"/>
<name>A0A218UK85_9PASE</name>
<keyword evidence="1" id="KW-0687">Ribonucleoprotein</keyword>
<dbReference type="AlphaFoldDB" id="A0A218UK85"/>
<dbReference type="GO" id="GO:1990904">
    <property type="term" value="C:ribonucleoprotein complex"/>
    <property type="evidence" value="ECO:0007669"/>
    <property type="project" value="UniProtKB-KW"/>
</dbReference>
<accession>A0A218UK85</accession>
<sequence length="73" mass="7412">MSSATNALRSLQGFPSCGQPVVPGVPGAALVPGCRDIASLQLDTEVQVGAACEALQGSSITQSHPMEISFAKK</sequence>
<protein>
    <submittedName>
        <fullName evidence="1">U1 small nuclear ribonucleoprotein A</fullName>
    </submittedName>
</protein>
<dbReference type="EMBL" id="MUZQ01000263">
    <property type="protein sequence ID" value="OWK53840.1"/>
    <property type="molecule type" value="Genomic_DNA"/>
</dbReference>
<gene>
    <name evidence="1" type="primary">SNRPA_1</name>
    <name evidence="1" type="ORF">RLOC_00000800</name>
</gene>
<evidence type="ECO:0000313" key="1">
    <source>
        <dbReference type="EMBL" id="OWK53840.1"/>
    </source>
</evidence>
<proteinExistence type="predicted"/>
<comment type="caution">
    <text evidence="1">The sequence shown here is derived from an EMBL/GenBank/DDBJ whole genome shotgun (WGS) entry which is preliminary data.</text>
</comment>